<gene>
    <name evidence="2" type="ORF">E2C01_087338</name>
</gene>
<proteinExistence type="predicted"/>
<name>A0A5B7JBL6_PORTR</name>
<keyword evidence="3" id="KW-1185">Reference proteome</keyword>
<feature type="compositionally biased region" description="Low complexity" evidence="1">
    <location>
        <begin position="9"/>
        <end position="26"/>
    </location>
</feature>
<evidence type="ECO:0000313" key="3">
    <source>
        <dbReference type="Proteomes" id="UP000324222"/>
    </source>
</evidence>
<sequence length="70" mass="7652">MANKKDHSSNNNITTTTTSKNITKTTDTMPTNNNKTSSIVFPFHSNDTITVAIMSRDSPSDQANYTTAQV</sequence>
<evidence type="ECO:0000313" key="2">
    <source>
        <dbReference type="EMBL" id="MPC92259.1"/>
    </source>
</evidence>
<evidence type="ECO:0000256" key="1">
    <source>
        <dbReference type="SAM" id="MobiDB-lite"/>
    </source>
</evidence>
<feature type="compositionally biased region" description="Polar residues" evidence="1">
    <location>
        <begin position="27"/>
        <end position="39"/>
    </location>
</feature>
<dbReference type="EMBL" id="VSRR010090633">
    <property type="protein sequence ID" value="MPC92259.1"/>
    <property type="molecule type" value="Genomic_DNA"/>
</dbReference>
<accession>A0A5B7JBL6</accession>
<dbReference type="Proteomes" id="UP000324222">
    <property type="component" value="Unassembled WGS sequence"/>
</dbReference>
<dbReference type="AlphaFoldDB" id="A0A5B7JBL6"/>
<comment type="caution">
    <text evidence="2">The sequence shown here is derived from an EMBL/GenBank/DDBJ whole genome shotgun (WGS) entry which is preliminary data.</text>
</comment>
<organism evidence="2 3">
    <name type="scientific">Portunus trituberculatus</name>
    <name type="common">Swimming crab</name>
    <name type="synonym">Neptunus trituberculatus</name>
    <dbReference type="NCBI Taxonomy" id="210409"/>
    <lineage>
        <taxon>Eukaryota</taxon>
        <taxon>Metazoa</taxon>
        <taxon>Ecdysozoa</taxon>
        <taxon>Arthropoda</taxon>
        <taxon>Crustacea</taxon>
        <taxon>Multicrustacea</taxon>
        <taxon>Malacostraca</taxon>
        <taxon>Eumalacostraca</taxon>
        <taxon>Eucarida</taxon>
        <taxon>Decapoda</taxon>
        <taxon>Pleocyemata</taxon>
        <taxon>Brachyura</taxon>
        <taxon>Eubrachyura</taxon>
        <taxon>Portunoidea</taxon>
        <taxon>Portunidae</taxon>
        <taxon>Portuninae</taxon>
        <taxon>Portunus</taxon>
    </lineage>
</organism>
<feature type="region of interest" description="Disordered" evidence="1">
    <location>
        <begin position="1"/>
        <end position="39"/>
    </location>
</feature>
<reference evidence="2 3" key="1">
    <citation type="submission" date="2019-05" db="EMBL/GenBank/DDBJ databases">
        <title>Another draft genome of Portunus trituberculatus and its Hox gene families provides insights of decapod evolution.</title>
        <authorList>
            <person name="Jeong J.-H."/>
            <person name="Song I."/>
            <person name="Kim S."/>
            <person name="Choi T."/>
            <person name="Kim D."/>
            <person name="Ryu S."/>
            <person name="Kim W."/>
        </authorList>
    </citation>
    <scope>NUCLEOTIDE SEQUENCE [LARGE SCALE GENOMIC DNA]</scope>
    <source>
        <tissue evidence="2">Muscle</tissue>
    </source>
</reference>
<protein>
    <submittedName>
        <fullName evidence="2">Uncharacterized protein</fullName>
    </submittedName>
</protein>